<dbReference type="AlphaFoldDB" id="A0A4U1L0Y7"/>
<keyword evidence="3" id="KW-1185">Reference proteome</keyword>
<organism evidence="2 3">
    <name type="scientific">Sphingomonas baiyangensis</name>
    <dbReference type="NCBI Taxonomy" id="2572576"/>
    <lineage>
        <taxon>Bacteria</taxon>
        <taxon>Pseudomonadati</taxon>
        <taxon>Pseudomonadota</taxon>
        <taxon>Alphaproteobacteria</taxon>
        <taxon>Sphingomonadales</taxon>
        <taxon>Sphingomonadaceae</taxon>
        <taxon>Sphingomonas</taxon>
    </lineage>
</organism>
<reference evidence="2 3" key="1">
    <citation type="submission" date="2019-04" db="EMBL/GenBank/DDBJ databases">
        <authorList>
            <person name="Yang Y."/>
            <person name="Wei D."/>
        </authorList>
    </citation>
    <scope>NUCLEOTIDE SEQUENCE [LARGE SCALE GENOMIC DNA]</scope>
    <source>
        <strain evidence="2 3">L-1-4w-11</strain>
    </source>
</reference>
<evidence type="ECO:0000256" key="1">
    <source>
        <dbReference type="SAM" id="SignalP"/>
    </source>
</evidence>
<keyword evidence="1" id="KW-0732">Signal</keyword>
<name>A0A4U1L0Y7_9SPHN</name>
<gene>
    <name evidence="2" type="ORF">FBR43_06540</name>
</gene>
<feature type="chain" id="PRO_5021028408" evidence="1">
    <location>
        <begin position="27"/>
        <end position="184"/>
    </location>
</feature>
<feature type="signal peptide" evidence="1">
    <location>
        <begin position="1"/>
        <end position="26"/>
    </location>
</feature>
<dbReference type="OrthoDB" id="7594050at2"/>
<accession>A0A4U1L0Y7</accession>
<evidence type="ECO:0000313" key="2">
    <source>
        <dbReference type="EMBL" id="TKD50457.1"/>
    </source>
</evidence>
<evidence type="ECO:0000313" key="3">
    <source>
        <dbReference type="Proteomes" id="UP000309138"/>
    </source>
</evidence>
<sequence length="184" mass="19049">MTELRSIARKGALFLAALALPATASAQTCVSQREAEALFLYVAPELIREAGRVCAPSLPAASPLRQPSGALIAKYRAEADGAWPLAKSAFAKLSGAGASELGGLAQLLDSQFARPAAAPMMAQMIAAGIRADDCPLIDRAMTLIEPLPARNAAGLAAIAFDLAGREDRGRAMAVRICPAPRAAR</sequence>
<dbReference type="EMBL" id="SWKR01000002">
    <property type="protein sequence ID" value="TKD50457.1"/>
    <property type="molecule type" value="Genomic_DNA"/>
</dbReference>
<comment type="caution">
    <text evidence="2">The sequence shown here is derived from an EMBL/GenBank/DDBJ whole genome shotgun (WGS) entry which is preliminary data.</text>
</comment>
<proteinExistence type="predicted"/>
<dbReference type="RefSeq" id="WP_136942397.1">
    <property type="nucleotide sequence ID" value="NZ_SWKR01000002.1"/>
</dbReference>
<protein>
    <submittedName>
        <fullName evidence="2">Uncharacterized protein</fullName>
    </submittedName>
</protein>
<dbReference type="Proteomes" id="UP000309138">
    <property type="component" value="Unassembled WGS sequence"/>
</dbReference>